<keyword evidence="6 12" id="KW-0808">Transferase</keyword>
<evidence type="ECO:0000313" key="15">
    <source>
        <dbReference type="EMBL" id="EGV64578.1"/>
    </source>
</evidence>
<dbReference type="EC" id="2.4.1.131" evidence="3 12"/>
<dbReference type="PANTHER" id="PTHR45919">
    <property type="entry name" value="GDP-MAN:MAN(3)GLCNAC(2)-PP-DOL ALPHA-1,2-MANNOSYLTRANSFERASE"/>
    <property type="match status" value="1"/>
</dbReference>
<organism evidence="16">
    <name type="scientific">Candida tenuis (strain ATCC 10573 / BCRC 21748 / CBS 615 / JCM 9827 / NBRC 10315 / NRRL Y-1498 / VKM Y-70)</name>
    <name type="common">Yeast</name>
    <name type="synonym">Yamadazyma tenuis</name>
    <dbReference type="NCBI Taxonomy" id="590646"/>
    <lineage>
        <taxon>Eukaryota</taxon>
        <taxon>Fungi</taxon>
        <taxon>Dikarya</taxon>
        <taxon>Ascomycota</taxon>
        <taxon>Saccharomycotina</taxon>
        <taxon>Pichiomycetes</taxon>
        <taxon>Debaryomycetaceae</taxon>
        <taxon>Yamadazyma</taxon>
    </lineage>
</organism>
<comment type="function">
    <text evidence="12">GDP-Man:Man(3)GlcNAc(2)-PP-Dol alpha-1,2-mannosyltransferase that operates in the biosynthetic pathway of dolichol-linked oligosaccharides, the glycan precursors employed in protein asparagine (N)-glycosylation. The assembly of dolichol-linked oligosaccharides begins on the cytosolic side of the endoplasmic reticulum membrane and finishes in its lumen. The sequential addition of sugars to dolichol pyrophosphate produces dolichol-linked oligosaccharides containing fourteen sugars, including two GlcNAcs, nine mannoses and three glucoses. Once assembled, the oligosaccharide is transferred from the lipid to nascent proteins by oligosaccharyltransferases. Catalyzes, on the cytoplasmic face of the endoplasmic reticulum, the addition of the fourth and fifth mannose residues to the dolichol-linked oligosaccharide chain, to produce Man(5)GlcNAc(2)-PP-dolichol core oligosaccharide.</text>
</comment>
<dbReference type="GO" id="GO:0006487">
    <property type="term" value="P:protein N-linked glycosylation"/>
    <property type="evidence" value="ECO:0007669"/>
    <property type="project" value="TreeGrafter"/>
</dbReference>
<keyword evidence="8 12" id="KW-0256">Endoplasmic reticulum</keyword>
<evidence type="ECO:0000256" key="10">
    <source>
        <dbReference type="ARBA" id="ARBA00023136"/>
    </source>
</evidence>
<keyword evidence="9" id="KW-1133">Transmembrane helix</keyword>
<keyword evidence="16" id="KW-1185">Reference proteome</keyword>
<dbReference type="InterPro" id="IPR001296">
    <property type="entry name" value="Glyco_trans_1"/>
</dbReference>
<feature type="domain" description="Glycosyl transferase family 1" evidence="13">
    <location>
        <begin position="346"/>
        <end position="479"/>
    </location>
</feature>
<dbReference type="GO" id="GO:0004377">
    <property type="term" value="F:GDP-Man:Man(3)GlcNAc(2)-PP-Dol alpha-1,2-mannosyltransferase activity"/>
    <property type="evidence" value="ECO:0007669"/>
    <property type="project" value="UniProtKB-UniRule"/>
</dbReference>
<dbReference type="STRING" id="590646.G3B210"/>
<evidence type="ECO:0000256" key="7">
    <source>
        <dbReference type="ARBA" id="ARBA00022692"/>
    </source>
</evidence>
<evidence type="ECO:0000256" key="5">
    <source>
        <dbReference type="ARBA" id="ARBA00022676"/>
    </source>
</evidence>
<evidence type="ECO:0000256" key="6">
    <source>
        <dbReference type="ARBA" id="ARBA00022679"/>
    </source>
</evidence>
<dbReference type="Gene3D" id="3.40.50.2000">
    <property type="entry name" value="Glycogen Phosphorylase B"/>
    <property type="match status" value="1"/>
</dbReference>
<dbReference type="GO" id="GO:0005789">
    <property type="term" value="C:endoplasmic reticulum membrane"/>
    <property type="evidence" value="ECO:0007669"/>
    <property type="project" value="UniProtKB-SubCell"/>
</dbReference>
<dbReference type="InterPro" id="IPR038013">
    <property type="entry name" value="ALG11"/>
</dbReference>
<dbReference type="OrthoDB" id="2276068at2759"/>
<dbReference type="SUPFAM" id="SSF53756">
    <property type="entry name" value="UDP-Glycosyltransferase/glycogen phosphorylase"/>
    <property type="match status" value="1"/>
</dbReference>
<dbReference type="InterPro" id="IPR031814">
    <property type="entry name" value="ALG11_N"/>
</dbReference>
<keyword evidence="10" id="KW-0472">Membrane</keyword>
<dbReference type="GeneID" id="18248762"/>
<dbReference type="Pfam" id="PF15924">
    <property type="entry name" value="ALG11_N"/>
    <property type="match status" value="1"/>
</dbReference>
<evidence type="ECO:0000313" key="16">
    <source>
        <dbReference type="Proteomes" id="UP000000707"/>
    </source>
</evidence>
<reference evidence="15 16" key="1">
    <citation type="journal article" date="2011" name="Proc. Natl. Acad. Sci. U.S.A.">
        <title>Comparative genomics of xylose-fermenting fungi for enhanced biofuel production.</title>
        <authorList>
            <person name="Wohlbach D.J."/>
            <person name="Kuo A."/>
            <person name="Sato T.K."/>
            <person name="Potts K.M."/>
            <person name="Salamov A.A."/>
            <person name="LaButti K.M."/>
            <person name="Sun H."/>
            <person name="Clum A."/>
            <person name="Pangilinan J.L."/>
            <person name="Lindquist E.A."/>
            <person name="Lucas S."/>
            <person name="Lapidus A."/>
            <person name="Jin M."/>
            <person name="Gunawan C."/>
            <person name="Balan V."/>
            <person name="Dale B.E."/>
            <person name="Jeffries T.W."/>
            <person name="Zinkel R."/>
            <person name="Barry K.W."/>
            <person name="Grigoriev I.V."/>
            <person name="Gasch A.P."/>
        </authorList>
    </citation>
    <scope>NUCLEOTIDE SEQUENCE [LARGE SCALE GENOMIC DNA]</scope>
    <source>
        <strain evidence="16">ATCC 10573 / BCRC 21748 / CBS 615 / JCM 9827 / NBRC 10315 / NRRL Y-1498 / VKM Y-70</strain>
    </source>
</reference>
<dbReference type="AlphaFoldDB" id="G3B210"/>
<dbReference type="UniPathway" id="UPA00378"/>
<sequence length="613" mass="71156">MLVFLFCAVVVIASFFKVLSTVLPRLFLVPTQLWQDKIEHVMNYPKPIYLRVGMKRSSFRRRLVTASAHPSYYNNFNNNKLKIHPEDCENKDNFFVDGMKRRAIEDPGRKVLFGFFHPYANNGGGGERVLWQAVHSTLLTKDTNIAVIYTVNMEEPANILRKVQDKFGIDVDGDRVVFIYLRKYGKLIANDYWKHFTLLGQLFGSLMLSAEALFELSPDVWVDTIGLPGSYFLVSVSLKIPILAYVHYPILQQDMFNKLKYRNIKQLIKFRPSVQNIKDVVKLVYWDALYYLYVYLGSLVDITVANGSWTFDHMQKIWFLNKKYNSSMEVLFPPCGTENGHLEKALVSKRNNKMIYIAQFRSEKRHDLILKQYSEFLKVFQKSKQPIKNLPTLVFLGSCRTGDDTETLLEIKQLTAELNLSDYVEFIVDCSYSEILHQLSKVKFGLNSMWNEHFGIGVVEYMNHGVIPIVHASAGPLLDISLNKSREASNSWKSDSGFFFKSATDPDFDPAIQSESKFTFTDEYSYPKLTFKEKDQLIEYPELSVLLMKLFIFEPEFASQKQLASMRQTGFDLVLSRFSNKTFNVTWMKYTRDLLTLEKKFRDTKREGIEEVH</sequence>
<dbReference type="CDD" id="cd03806">
    <property type="entry name" value="GT4_ALG11-like"/>
    <property type="match status" value="1"/>
</dbReference>
<comment type="subcellular location">
    <subcellularLocation>
        <location evidence="1">Endoplasmic reticulum membrane</location>
        <topology evidence="1">Single-pass membrane protein</topology>
    </subcellularLocation>
</comment>
<name>G3B210_CANTC</name>
<evidence type="ECO:0000256" key="4">
    <source>
        <dbReference type="ARBA" id="ARBA00022018"/>
    </source>
</evidence>
<proteinExistence type="inferred from homology"/>
<evidence type="ECO:0000256" key="8">
    <source>
        <dbReference type="ARBA" id="ARBA00022824"/>
    </source>
</evidence>
<feature type="domain" description="ALG11 mannosyltransferase N-terminal" evidence="14">
    <location>
        <begin position="111"/>
        <end position="318"/>
    </location>
</feature>
<dbReference type="PANTHER" id="PTHR45919:SF1">
    <property type="entry name" value="GDP-MAN:MAN(3)GLCNAC(2)-PP-DOL ALPHA-1,2-MANNOSYLTRANSFERASE"/>
    <property type="match status" value="1"/>
</dbReference>
<dbReference type="KEGG" id="cten:18248762"/>
<evidence type="ECO:0000256" key="2">
    <source>
        <dbReference type="ARBA" id="ARBA00004922"/>
    </source>
</evidence>
<evidence type="ECO:0000256" key="11">
    <source>
        <dbReference type="ARBA" id="ARBA00045065"/>
    </source>
</evidence>
<dbReference type="HOGENOM" id="CLU_017896_1_1_1"/>
<evidence type="ECO:0000256" key="3">
    <source>
        <dbReference type="ARBA" id="ARBA00012645"/>
    </source>
</evidence>
<keyword evidence="7" id="KW-0812">Transmembrane</keyword>
<evidence type="ECO:0000256" key="9">
    <source>
        <dbReference type="ARBA" id="ARBA00022989"/>
    </source>
</evidence>
<dbReference type="eggNOG" id="KOG1387">
    <property type="taxonomic scope" value="Eukaryota"/>
</dbReference>
<dbReference type="Proteomes" id="UP000000707">
    <property type="component" value="Unassembled WGS sequence"/>
</dbReference>
<dbReference type="EMBL" id="GL996515">
    <property type="protein sequence ID" value="EGV64578.1"/>
    <property type="molecule type" value="Genomic_DNA"/>
</dbReference>
<accession>G3B210</accession>
<evidence type="ECO:0000259" key="14">
    <source>
        <dbReference type="Pfam" id="PF15924"/>
    </source>
</evidence>
<protein>
    <recommendedName>
        <fullName evidence="4 12">GDP-Man:Man(3)GlcNAc(2)-PP-Dol alpha-1,2-mannosyltransferase</fullName>
        <ecNumber evidence="3 12">2.4.1.131</ecNumber>
    </recommendedName>
</protein>
<comment type="catalytic activity">
    <reaction evidence="11 12">
        <text>an alpha-D-Man-(1-&gt;3)-[alpha-D-Man-(1-&gt;6)]-beta-D-Man-(1-&gt;4)-beta-D-GlcNAc-(1-&gt;4)-alpha-D-GlcNAc-diphospho-di-trans,poly-cis-dolichol + 2 GDP-alpha-D-mannose = an alpha-D-Man-(1-&gt;2)-alpha-D-Man-(1-&gt;2)-alpha-D-Man-(1-&gt;3)-[alpha-D-Man-(1-&gt;6)]-beta-D-Man-(1-&gt;4)-beta-D-GlcNAc-(1-&gt;4)-alpha-D-GlcNAc-diphospho-di-trans,poly-cis-dolichol + 2 GDP + 2 H(+)</text>
        <dbReference type="Rhea" id="RHEA:29523"/>
        <dbReference type="Rhea" id="RHEA-COMP:19515"/>
        <dbReference type="Rhea" id="RHEA-COMP:19516"/>
        <dbReference type="ChEBI" id="CHEBI:15378"/>
        <dbReference type="ChEBI" id="CHEBI:57527"/>
        <dbReference type="ChEBI" id="CHEBI:58189"/>
        <dbReference type="ChEBI" id="CHEBI:132511"/>
        <dbReference type="ChEBI" id="CHEBI:132515"/>
        <dbReference type="EC" id="2.4.1.131"/>
    </reaction>
    <physiologicalReaction direction="left-to-right" evidence="11 12">
        <dbReference type="Rhea" id="RHEA:29524"/>
    </physiologicalReaction>
</comment>
<evidence type="ECO:0000259" key="13">
    <source>
        <dbReference type="Pfam" id="PF00534"/>
    </source>
</evidence>
<comment type="pathway">
    <text evidence="2 12">Protein modification; protein glycosylation.</text>
</comment>
<gene>
    <name evidence="15" type="ORF">CANTEDRAFT_120237</name>
</gene>
<dbReference type="Pfam" id="PF00534">
    <property type="entry name" value="Glycos_transf_1"/>
    <property type="match status" value="1"/>
</dbReference>
<keyword evidence="5 12" id="KW-0328">Glycosyltransferase</keyword>
<comment type="similarity">
    <text evidence="12">Belongs to the glycosyltransferase group 1 family. Glycosyltransferase 4 subfamily.</text>
</comment>
<evidence type="ECO:0000256" key="1">
    <source>
        <dbReference type="ARBA" id="ARBA00004389"/>
    </source>
</evidence>
<evidence type="ECO:0000256" key="12">
    <source>
        <dbReference type="RuleBase" id="RU367051"/>
    </source>
</evidence>